<dbReference type="Pfam" id="PF14322">
    <property type="entry name" value="SusD-like_3"/>
    <property type="match status" value="1"/>
</dbReference>
<name>A0ABW5YYZ9_9SPHI</name>
<gene>
    <name evidence="8" type="ORF">ACFS6I_17680</name>
</gene>
<dbReference type="InterPro" id="IPR011990">
    <property type="entry name" value="TPR-like_helical_dom_sf"/>
</dbReference>
<evidence type="ECO:0000256" key="4">
    <source>
        <dbReference type="ARBA" id="ARBA00023136"/>
    </source>
</evidence>
<keyword evidence="9" id="KW-1185">Reference proteome</keyword>
<dbReference type="Proteomes" id="UP001597509">
    <property type="component" value="Unassembled WGS sequence"/>
</dbReference>
<feature type="domain" description="SusD-like N-terminal" evidence="7">
    <location>
        <begin position="103"/>
        <end position="219"/>
    </location>
</feature>
<keyword evidence="5" id="KW-0998">Cell outer membrane</keyword>
<dbReference type="RefSeq" id="WP_132840747.1">
    <property type="nucleotide sequence ID" value="NZ_JBHUPE010000007.1"/>
</dbReference>
<evidence type="ECO:0000313" key="8">
    <source>
        <dbReference type="EMBL" id="MFD2905764.1"/>
    </source>
</evidence>
<sequence length="658" mass="75381">MKKSIAIIIIGLFLCSNMQSCRKMDLDPLGVLGEDALFGNEAGARKYVAGMYSFLPIEDFVYHPERGFRWDNYWQNSETLAAMSGEMTGQFWGVAGAQGFGYWPYDRIRNINTLIAGLPKYQTNFSEEGYNQILGEAHFLRAFYYFALVKRYGGIPIITEVQDPTGDKAQLLVKRNKESEVYHFINEDLQQAITKMAATSERGRANKYVAASLLSRAMLYAGSIAKYSGYGNLAGDATDQELVGIKKEEAEWFFKQSYDASTIVLGGPYSLYNKNPQDKELNYVNLFLDLDSPEDIFIKEYSITAPHNNRLKHSYDATHLPNPTFSSDNESAAYPVLNVVELFDELPITDAITGKPIRYTDRKQLYAELEPRQRATFYFSGMELREGAERRSFDIQRGLYKTFPGKATDAQMGSGSATVNSESNRILGGPKNSQYDYNGTKINITGEHGMWKDGHANNTRTGFFIRKYINYKMSTKDVKLYNSTQPWKIFRLAEILLNKAEAAYELGVIKNDGSLKQEAFQYIAQVRLRAGAKPYVYNGAPANLSGKYGYPLDGNMQFIREERERELCFENHHWWDIRRWRIADVELNNFVPNALMPYLVLDELKYSPTGQRINSFIFIKEKEPWNKTFNFEKKWYYEPIPGGELNKNPNLYPQNPIY</sequence>
<dbReference type="InterPro" id="IPR012944">
    <property type="entry name" value="SusD_RagB_dom"/>
</dbReference>
<evidence type="ECO:0000313" key="9">
    <source>
        <dbReference type="Proteomes" id="UP001597509"/>
    </source>
</evidence>
<proteinExistence type="inferred from homology"/>
<comment type="similarity">
    <text evidence="2">Belongs to the SusD family.</text>
</comment>
<dbReference type="Pfam" id="PF07980">
    <property type="entry name" value="SusD_RagB"/>
    <property type="match status" value="1"/>
</dbReference>
<comment type="subcellular location">
    <subcellularLocation>
        <location evidence="1">Cell outer membrane</location>
    </subcellularLocation>
</comment>
<comment type="caution">
    <text evidence="8">The sequence shown here is derived from an EMBL/GenBank/DDBJ whole genome shotgun (WGS) entry which is preliminary data.</text>
</comment>
<keyword evidence="3" id="KW-0732">Signal</keyword>
<reference evidence="9" key="1">
    <citation type="journal article" date="2019" name="Int. J. Syst. Evol. Microbiol.">
        <title>The Global Catalogue of Microorganisms (GCM) 10K type strain sequencing project: providing services to taxonomists for standard genome sequencing and annotation.</title>
        <authorList>
            <consortium name="The Broad Institute Genomics Platform"/>
            <consortium name="The Broad Institute Genome Sequencing Center for Infectious Disease"/>
            <person name="Wu L."/>
            <person name="Ma J."/>
        </authorList>
    </citation>
    <scope>NUCLEOTIDE SEQUENCE [LARGE SCALE GENOMIC DNA]</scope>
    <source>
        <strain evidence="9">KCTC 22209</strain>
    </source>
</reference>
<evidence type="ECO:0000259" key="7">
    <source>
        <dbReference type="Pfam" id="PF14322"/>
    </source>
</evidence>
<feature type="domain" description="RagB/SusD" evidence="6">
    <location>
        <begin position="317"/>
        <end position="658"/>
    </location>
</feature>
<evidence type="ECO:0000256" key="3">
    <source>
        <dbReference type="ARBA" id="ARBA00022729"/>
    </source>
</evidence>
<evidence type="ECO:0000256" key="1">
    <source>
        <dbReference type="ARBA" id="ARBA00004442"/>
    </source>
</evidence>
<accession>A0ABW5YYZ9</accession>
<evidence type="ECO:0000256" key="5">
    <source>
        <dbReference type="ARBA" id="ARBA00023237"/>
    </source>
</evidence>
<organism evidence="8 9">
    <name type="scientific">Sphingobacterium anhuiense</name>
    <dbReference type="NCBI Taxonomy" id="493780"/>
    <lineage>
        <taxon>Bacteria</taxon>
        <taxon>Pseudomonadati</taxon>
        <taxon>Bacteroidota</taxon>
        <taxon>Sphingobacteriia</taxon>
        <taxon>Sphingobacteriales</taxon>
        <taxon>Sphingobacteriaceae</taxon>
        <taxon>Sphingobacterium</taxon>
    </lineage>
</organism>
<protein>
    <submittedName>
        <fullName evidence="8">RagB/SusD family nutrient uptake outer membrane protein</fullName>
    </submittedName>
</protein>
<dbReference type="SUPFAM" id="SSF48452">
    <property type="entry name" value="TPR-like"/>
    <property type="match status" value="1"/>
</dbReference>
<keyword evidence="4" id="KW-0472">Membrane</keyword>
<dbReference type="EMBL" id="JBHUPE010000007">
    <property type="protein sequence ID" value="MFD2905764.1"/>
    <property type="molecule type" value="Genomic_DNA"/>
</dbReference>
<evidence type="ECO:0000256" key="2">
    <source>
        <dbReference type="ARBA" id="ARBA00006275"/>
    </source>
</evidence>
<dbReference type="Gene3D" id="1.25.40.390">
    <property type="match status" value="1"/>
</dbReference>
<evidence type="ECO:0000259" key="6">
    <source>
        <dbReference type="Pfam" id="PF07980"/>
    </source>
</evidence>
<dbReference type="InterPro" id="IPR033985">
    <property type="entry name" value="SusD-like_N"/>
</dbReference>